<dbReference type="Proteomes" id="UP001243375">
    <property type="component" value="Unassembled WGS sequence"/>
</dbReference>
<accession>A0ACC2XG75</accession>
<gene>
    <name evidence="1" type="ORF">QFC22_002044</name>
</gene>
<sequence length="482" mass="51222">MLKSSESTSSAETHGIQHPAPAMLTKHHLPAGLQITPATPPTSSTQPGSPSRKTSLFDRRNNSHKTAPNTPGSSPPMSAQATRLPKQHSGPLHDLKRFLNHHIGHHGDRPSSSRTASNSFGGSQTPAPHPAVLAVAHDGLATPMSGMGGHASGVQTPGSQMRGQYFSSMAMSGSTTSVGGGSPNTPGGPDTPAAGWGSAAPSRHPTNQGGSAGVAAGGTYQVKEHDRTAQKTREAHGHHTNHLVGFLKHHNRDHDKSSSTISSFFHRATADEKAQARRAREEEKEKEREAKVQRERERVAAKEARETAREAARAEGKSVQSSPAPTPTVSRSTPTAVHSTVSSVVASGAQTPVSPHGSSTVIGPGHFPEPGSFEATQAHLSKKYGKWGRVLGSGAGGTVRLIKSSGKAGNTVYAVKEFRPRRNNEDAKDYQRKVMAEFCVGVTLKHVNVIETVDIINDHGHFFEVSTRCRFSFYHELTRNAP</sequence>
<proteinExistence type="predicted"/>
<name>A0ACC2XG75_9TREE</name>
<comment type="caution">
    <text evidence="1">The sequence shown here is derived from an EMBL/GenBank/DDBJ whole genome shotgun (WGS) entry which is preliminary data.</text>
</comment>
<keyword evidence="2" id="KW-1185">Reference proteome</keyword>
<organism evidence="1 2">
    <name type="scientific">Naganishia vaughanmartiniae</name>
    <dbReference type="NCBI Taxonomy" id="1424756"/>
    <lineage>
        <taxon>Eukaryota</taxon>
        <taxon>Fungi</taxon>
        <taxon>Dikarya</taxon>
        <taxon>Basidiomycota</taxon>
        <taxon>Agaricomycotina</taxon>
        <taxon>Tremellomycetes</taxon>
        <taxon>Filobasidiales</taxon>
        <taxon>Filobasidiaceae</taxon>
        <taxon>Naganishia</taxon>
    </lineage>
</organism>
<dbReference type="EMBL" id="JASBWU010000004">
    <property type="protein sequence ID" value="KAJ9122615.1"/>
    <property type="molecule type" value="Genomic_DNA"/>
</dbReference>
<protein>
    <submittedName>
        <fullName evidence="1">Uncharacterized protein</fullName>
    </submittedName>
</protein>
<evidence type="ECO:0000313" key="1">
    <source>
        <dbReference type="EMBL" id="KAJ9122615.1"/>
    </source>
</evidence>
<reference evidence="1" key="1">
    <citation type="submission" date="2023-04" db="EMBL/GenBank/DDBJ databases">
        <title>Draft Genome sequencing of Naganishia species isolated from polar environments using Oxford Nanopore Technology.</title>
        <authorList>
            <person name="Leo P."/>
            <person name="Venkateswaran K."/>
        </authorList>
    </citation>
    <scope>NUCLEOTIDE SEQUENCE</scope>
    <source>
        <strain evidence="1">MNA-CCFEE 5425</strain>
    </source>
</reference>
<evidence type="ECO:0000313" key="2">
    <source>
        <dbReference type="Proteomes" id="UP001243375"/>
    </source>
</evidence>